<evidence type="ECO:0000256" key="4">
    <source>
        <dbReference type="ARBA" id="ARBA00022968"/>
    </source>
</evidence>
<keyword evidence="6" id="KW-0472">Membrane</keyword>
<evidence type="ECO:0000256" key="2">
    <source>
        <dbReference type="ARBA" id="ARBA00006462"/>
    </source>
</evidence>
<organism evidence="7 8">
    <name type="scientific">Cyclotella cryptica</name>
    <dbReference type="NCBI Taxonomy" id="29204"/>
    <lineage>
        <taxon>Eukaryota</taxon>
        <taxon>Sar</taxon>
        <taxon>Stramenopiles</taxon>
        <taxon>Ochrophyta</taxon>
        <taxon>Bacillariophyta</taxon>
        <taxon>Coscinodiscophyceae</taxon>
        <taxon>Thalassiosirophycidae</taxon>
        <taxon>Stephanodiscales</taxon>
        <taxon>Stephanodiscaceae</taxon>
        <taxon>Cyclotella</taxon>
    </lineage>
</organism>
<evidence type="ECO:0000313" key="8">
    <source>
        <dbReference type="Proteomes" id="UP001516023"/>
    </source>
</evidence>
<name>A0ABD3PSQ0_9STRA</name>
<evidence type="ECO:0000256" key="6">
    <source>
        <dbReference type="ARBA" id="ARBA00023136"/>
    </source>
</evidence>
<keyword evidence="5" id="KW-1133">Transmembrane helix</keyword>
<dbReference type="AlphaFoldDB" id="A0ABD3PSQ0"/>
<dbReference type="EMBL" id="JABMIG020000121">
    <property type="protein sequence ID" value="KAL3790863.1"/>
    <property type="molecule type" value="Genomic_DNA"/>
</dbReference>
<evidence type="ECO:0000313" key="7">
    <source>
        <dbReference type="EMBL" id="KAL3790863.1"/>
    </source>
</evidence>
<keyword evidence="4" id="KW-0735">Signal-anchor</keyword>
<evidence type="ECO:0000256" key="5">
    <source>
        <dbReference type="ARBA" id="ARBA00022989"/>
    </source>
</evidence>
<comment type="similarity">
    <text evidence="2">Belongs to the glycosyltransferase 31 family. Beta3-Gal-T subfamily.</text>
</comment>
<evidence type="ECO:0000256" key="1">
    <source>
        <dbReference type="ARBA" id="ARBA00004606"/>
    </source>
</evidence>
<dbReference type="Gene3D" id="3.90.550.50">
    <property type="match status" value="1"/>
</dbReference>
<comment type="subcellular location">
    <subcellularLocation>
        <location evidence="1">Membrane</location>
        <topology evidence="1">Single-pass type II membrane protein</topology>
    </subcellularLocation>
</comment>
<evidence type="ECO:0000256" key="3">
    <source>
        <dbReference type="ARBA" id="ARBA00022692"/>
    </source>
</evidence>
<gene>
    <name evidence="7" type="ORF">HJC23_004493</name>
</gene>
<comment type="caution">
    <text evidence="7">The sequence shown here is derived from an EMBL/GenBank/DDBJ whole genome shotgun (WGS) entry which is preliminary data.</text>
</comment>
<dbReference type="PANTHER" id="PTHR23033:SF14">
    <property type="entry name" value="GLYCOPROTEIN-N-ACETYLGALACTOSAMINE 3-BETA-GALACTOSYLTRANSFERASE 1-RELATED"/>
    <property type="match status" value="1"/>
</dbReference>
<keyword evidence="8" id="KW-1185">Reference proteome</keyword>
<dbReference type="GO" id="GO:0016020">
    <property type="term" value="C:membrane"/>
    <property type="evidence" value="ECO:0007669"/>
    <property type="project" value="UniProtKB-SubCell"/>
</dbReference>
<dbReference type="PANTHER" id="PTHR23033">
    <property type="entry name" value="BETA1,3-GALACTOSYLTRANSFERASE"/>
    <property type="match status" value="1"/>
</dbReference>
<dbReference type="InterPro" id="IPR026050">
    <property type="entry name" value="C1GALT1/C1GALT1_chp1"/>
</dbReference>
<accession>A0ABD3PSQ0</accession>
<sequence length="264" mass="29590">MGVQRLEHVIRTVHKDMNPDFAFFVNDHTFVIPDNLCKFLKDRDSSIDIYAGHPLKGKQETVFNSGAAGYVLSRSTMEKLIDEWDKPNSKCSASGASQWIQNNPGLLTAKCFAEILNIRVLDTRDKDLSHVFHAFGLVRTVTGSVDQWYLDKHDALDTVLGKDTVRHHKPQAGASCCSPGTVSFHYVEGAEAFAFWEILNTVHSNPSITDDEIKSLMNEIWPRNRESLGFYAHGLPAPNSYGWWKGLVEVVRKIATVADPQKSC</sequence>
<protein>
    <submittedName>
        <fullName evidence="7">Uncharacterized protein</fullName>
    </submittedName>
</protein>
<proteinExistence type="inferred from homology"/>
<dbReference type="Proteomes" id="UP001516023">
    <property type="component" value="Unassembled WGS sequence"/>
</dbReference>
<keyword evidence="3" id="KW-0812">Transmembrane</keyword>
<reference evidence="7 8" key="1">
    <citation type="journal article" date="2020" name="G3 (Bethesda)">
        <title>Improved Reference Genome for Cyclotella cryptica CCMP332, a Model for Cell Wall Morphogenesis, Salinity Adaptation, and Lipid Production in Diatoms (Bacillariophyta).</title>
        <authorList>
            <person name="Roberts W.R."/>
            <person name="Downey K.M."/>
            <person name="Ruck E.C."/>
            <person name="Traller J.C."/>
            <person name="Alverson A.J."/>
        </authorList>
    </citation>
    <scope>NUCLEOTIDE SEQUENCE [LARGE SCALE GENOMIC DNA]</scope>
    <source>
        <strain evidence="7 8">CCMP332</strain>
    </source>
</reference>